<dbReference type="InterPro" id="IPR037756">
    <property type="entry name" value="C2D_Tricalbin"/>
</dbReference>
<dbReference type="SMART" id="SM00239">
    <property type="entry name" value="C2"/>
    <property type="match status" value="5"/>
</dbReference>
<dbReference type="CDD" id="cd04040">
    <property type="entry name" value="C2D_Tricalbin-like"/>
    <property type="match status" value="1"/>
</dbReference>
<feature type="domain" description="SMP-LTD" evidence="14">
    <location>
        <begin position="237"/>
        <end position="442"/>
    </location>
</feature>
<keyword evidence="7 12" id="KW-1133">Transmembrane helix</keyword>
<feature type="domain" description="C2" evidence="13">
    <location>
        <begin position="581"/>
        <end position="700"/>
    </location>
</feature>
<feature type="region of interest" description="Disordered" evidence="11">
    <location>
        <begin position="1266"/>
        <end position="1359"/>
    </location>
</feature>
<dbReference type="Pfam" id="PF00168">
    <property type="entry name" value="C2"/>
    <property type="match status" value="5"/>
</dbReference>
<dbReference type="CDD" id="cd04052">
    <property type="entry name" value="C2B_Tricalbin-like"/>
    <property type="match status" value="1"/>
</dbReference>
<dbReference type="PROSITE" id="PS51847">
    <property type="entry name" value="SMP"/>
    <property type="match status" value="1"/>
</dbReference>
<evidence type="ECO:0000256" key="5">
    <source>
        <dbReference type="ARBA" id="ARBA00022737"/>
    </source>
</evidence>
<feature type="domain" description="C2" evidence="13">
    <location>
        <begin position="706"/>
        <end position="834"/>
    </location>
</feature>
<dbReference type="PROSITE" id="PS50004">
    <property type="entry name" value="C2"/>
    <property type="match status" value="4"/>
</dbReference>
<feature type="transmembrane region" description="Helical" evidence="12">
    <location>
        <begin position="187"/>
        <end position="210"/>
    </location>
</feature>
<dbReference type="InterPro" id="IPR037761">
    <property type="entry name" value="C2A_Tricalbin"/>
</dbReference>
<keyword evidence="2" id="KW-0813">Transport</keyword>
<comment type="subcellular location">
    <subcellularLocation>
        <location evidence="1">Endoplasmic reticulum membrane</location>
    </subcellularLocation>
</comment>
<keyword evidence="10 12" id="KW-0472">Membrane</keyword>
<dbReference type="SUPFAM" id="SSF49562">
    <property type="entry name" value="C2 domain (Calcium/lipid-binding domain, CaLB)"/>
    <property type="match status" value="5"/>
</dbReference>
<dbReference type="GO" id="GO:0061817">
    <property type="term" value="P:endoplasmic reticulum-plasma membrane tethering"/>
    <property type="evidence" value="ECO:0007669"/>
    <property type="project" value="InterPro"/>
</dbReference>
<reference evidence="15 16" key="1">
    <citation type="journal article" date="2018" name="Nat. Ecol. Evol.">
        <title>Pezizomycetes genomes reveal the molecular basis of ectomycorrhizal truffle lifestyle.</title>
        <authorList>
            <person name="Murat C."/>
            <person name="Payen T."/>
            <person name="Noel B."/>
            <person name="Kuo A."/>
            <person name="Morin E."/>
            <person name="Chen J."/>
            <person name="Kohler A."/>
            <person name="Krizsan K."/>
            <person name="Balestrini R."/>
            <person name="Da Silva C."/>
            <person name="Montanini B."/>
            <person name="Hainaut M."/>
            <person name="Levati E."/>
            <person name="Barry K.W."/>
            <person name="Belfiori B."/>
            <person name="Cichocki N."/>
            <person name="Clum A."/>
            <person name="Dockter R.B."/>
            <person name="Fauchery L."/>
            <person name="Guy J."/>
            <person name="Iotti M."/>
            <person name="Le Tacon F."/>
            <person name="Lindquist E.A."/>
            <person name="Lipzen A."/>
            <person name="Malagnac F."/>
            <person name="Mello A."/>
            <person name="Molinier V."/>
            <person name="Miyauchi S."/>
            <person name="Poulain J."/>
            <person name="Riccioni C."/>
            <person name="Rubini A."/>
            <person name="Sitrit Y."/>
            <person name="Splivallo R."/>
            <person name="Traeger S."/>
            <person name="Wang M."/>
            <person name="Zifcakova L."/>
            <person name="Wipf D."/>
            <person name="Zambonelli A."/>
            <person name="Paolocci F."/>
            <person name="Nowrousian M."/>
            <person name="Ottonello S."/>
            <person name="Baldrian P."/>
            <person name="Spatafora J.W."/>
            <person name="Henrissat B."/>
            <person name="Nagy L.G."/>
            <person name="Aury J.M."/>
            <person name="Wincker P."/>
            <person name="Grigoriev I.V."/>
            <person name="Bonfante P."/>
            <person name="Martin F.M."/>
        </authorList>
    </citation>
    <scope>NUCLEOTIDE SEQUENCE [LARGE SCALE GENOMIC DNA]</scope>
    <source>
        <strain evidence="15 16">CCBAS932</strain>
    </source>
</reference>
<dbReference type="GO" id="GO:0006869">
    <property type="term" value="P:lipid transport"/>
    <property type="evidence" value="ECO:0007669"/>
    <property type="project" value="UniProtKB-KW"/>
</dbReference>
<evidence type="ECO:0000256" key="3">
    <source>
        <dbReference type="ARBA" id="ARBA00022553"/>
    </source>
</evidence>
<dbReference type="InterPro" id="IPR037762">
    <property type="entry name" value="C2C_Tricalbin"/>
</dbReference>
<dbReference type="CDD" id="cd04045">
    <property type="entry name" value="C2C_Tricalbin-like"/>
    <property type="match status" value="1"/>
</dbReference>
<dbReference type="Gene3D" id="2.60.40.150">
    <property type="entry name" value="C2 domain"/>
    <property type="match status" value="4"/>
</dbReference>
<dbReference type="GO" id="GO:0008289">
    <property type="term" value="F:lipid binding"/>
    <property type="evidence" value="ECO:0007669"/>
    <property type="project" value="UniProtKB-KW"/>
</dbReference>
<dbReference type="EMBL" id="ML119108">
    <property type="protein sequence ID" value="RPB16689.1"/>
    <property type="molecule type" value="Genomic_DNA"/>
</dbReference>
<evidence type="ECO:0000259" key="14">
    <source>
        <dbReference type="PROSITE" id="PS51847"/>
    </source>
</evidence>
<accession>A0A3N4L5F0</accession>
<keyword evidence="5" id="KW-0677">Repeat</keyword>
<evidence type="ECO:0000256" key="1">
    <source>
        <dbReference type="ARBA" id="ARBA00004586"/>
    </source>
</evidence>
<dbReference type="InParanoid" id="A0A3N4L5F0"/>
<keyword evidence="9" id="KW-0446">Lipid-binding</keyword>
<protein>
    <submittedName>
        <fullName evidence="15">Tricalbin</fullName>
    </submittedName>
</protein>
<feature type="compositionally biased region" description="Low complexity" evidence="11">
    <location>
        <begin position="1326"/>
        <end position="1359"/>
    </location>
</feature>
<evidence type="ECO:0000256" key="4">
    <source>
        <dbReference type="ARBA" id="ARBA00022692"/>
    </source>
</evidence>
<dbReference type="STRING" id="1392247.A0A3N4L5F0"/>
<feature type="domain" description="C2" evidence="13">
    <location>
        <begin position="438"/>
        <end position="556"/>
    </location>
</feature>
<gene>
    <name evidence="15" type="ORF">P167DRAFT_570454</name>
</gene>
<evidence type="ECO:0000259" key="13">
    <source>
        <dbReference type="PROSITE" id="PS50004"/>
    </source>
</evidence>
<dbReference type="GO" id="GO:0071944">
    <property type="term" value="C:cell periphery"/>
    <property type="evidence" value="ECO:0007669"/>
    <property type="project" value="UniProtKB-ARBA"/>
</dbReference>
<evidence type="ECO:0000256" key="10">
    <source>
        <dbReference type="ARBA" id="ARBA00023136"/>
    </source>
</evidence>
<evidence type="ECO:0000256" key="12">
    <source>
        <dbReference type="SAM" id="Phobius"/>
    </source>
</evidence>
<dbReference type="Pfam" id="PF25669">
    <property type="entry name" value="SMP_MUG190-like"/>
    <property type="match status" value="1"/>
</dbReference>
<feature type="domain" description="C2" evidence="13">
    <location>
        <begin position="1069"/>
        <end position="1189"/>
    </location>
</feature>
<sequence>MADSVSPPGSWAEHHEDAKVEEHQIAKDARNKGADVFEFDPNATPQQKAEQVKKAIPAGLNLPSLSSLKPAAPIVTTDIGTNGTNGTNGALKASNGVNGGNGSVAPTPTSAVAPKDPAMVNGFPKAGDGEWSRVGWEPRFGSLNDALGLDDAAQNHQTFVEANLDDKFFGDWYHNAGIILFTSLATWFLTLIGGGIGWIMIIMACCATYYRTSMMRVRRNVRDDLNREFAKQRLDTDVESLEWINSFTVKFWPIYQPVLAATIVNTVDQVLAGATPGFIDSLKLTTFTLGTKPPRIEHVKTYPKTDDDTVEMDWKFSFTPNDTADLTSRQLKNKVNPKIVLEVRVGKGIASKGIPIIVEDMAFTGLMKFKVKLQIAFPHIEKVDVCFIDPPTFDYALKPLGGETFGIDIGFLPGLSGFIQDQIHTNLRPMFYAPNVFTVEVAKMLGGAPIDTAIGVLAVTIHHAHGLKNPDKFSGTPDPYAVCSINNRVEVARTKIIKENTNPRWNETKYIIITNFNDPLTLGIFDFNEIRKDRELGTATFPLDALTESPEQENVSIPVMSNGKARGQVSCDLRFFPILEGRILEDGTQEPVPESNTGILRWTVSQAKELDSSKSLVGQLSPYACQLLNRKLIHKTKIIKRTNDPIWEDAHEMLITDRKGSDLEIVIKDDRDLAADPELGRYAIKLDEMLEMTKKGTNWFNLSGVKSGRVKLSAEWKPVTIKGVAGTGGYQTPIGIMRLHFLNGRNLRNLEALGKSDAYVRVLLSGVEKGRTVTFENDLNPDWDEVLYVPVHSTREKLHLEVMDQEKMGKDRSLGFVDIEAGDYVKEGDNGLYMEHSEKVNQERALKDGKGSEKGKLSFTVAFYPCLNIADPEEEEEDKKIQEEIDMEKKKALEEAQALKGDNPDPIAIENAKEKDLIEENTITATSPTGSNEDSKAIPKVRLTPEELVKYDSGLLIFKIIEGQLAHKDCYVEVLMDDMLYPAYATTKIKAKNIKIDEIGDAFVRELEFSKVTIRLREHGKDIDDESDDVLAKLQGNTLETLKQCLNNPTVLSLKDKNGDISKIKISLKYIPVLMRLDPSESINNMGTVRVDILDAANLPSADRNGKSDPFCVFELDDKEVHKTKVQKKTLHPAWNEVFETKVVSRTAANFVVEVFDWDLGSKADFLCKGRIDLTDLEPFIPKVVVLKLTGKKGEEGKFGEIRLRILFRADYVVRSRQGSSTFHGTFATPGKIVTGVAGAPLKVGGFAAGGITKGASFLKKNTFGRVKKDSNDGEEEVVMMEEPVVRPSTNGGVSLSAASGVVEGKVTPPSTAGQDDGRTPRRSALSPPSTGVSSGSPHSRSRSVSSTLSAPGAAPGAEPGVATVRIVSATGFPTSANVRLRFKTAGNNKELHKSKSVKKSTGELFWDEEFKFQCTADQQFKVCAEDDHLIRADEELGEGLFVVDDTGSGGDTVVSVGQGKVTLRTSFKSADMVSNASPKNSRRGLLKK</sequence>
<dbReference type="FunCoup" id="A0A3N4L5F0">
    <property type="interactions" value="100"/>
</dbReference>
<evidence type="ECO:0000256" key="8">
    <source>
        <dbReference type="ARBA" id="ARBA00023055"/>
    </source>
</evidence>
<dbReference type="InterPro" id="IPR037765">
    <property type="entry name" value="C2B_Tricalbin"/>
</dbReference>
<dbReference type="Pfam" id="PF24920">
    <property type="entry name" value="C2_TCB1"/>
    <property type="match status" value="1"/>
</dbReference>
<keyword evidence="8" id="KW-0445">Lipid transport</keyword>
<evidence type="ECO:0000256" key="6">
    <source>
        <dbReference type="ARBA" id="ARBA00022824"/>
    </source>
</evidence>
<dbReference type="InterPro" id="IPR000008">
    <property type="entry name" value="C2_dom"/>
</dbReference>
<dbReference type="GO" id="GO:0005789">
    <property type="term" value="C:endoplasmic reticulum membrane"/>
    <property type="evidence" value="ECO:0007669"/>
    <property type="project" value="UniProtKB-SubCell"/>
</dbReference>
<feature type="compositionally biased region" description="Polar residues" evidence="11">
    <location>
        <begin position="1288"/>
        <end position="1298"/>
    </location>
</feature>
<evidence type="ECO:0000256" key="7">
    <source>
        <dbReference type="ARBA" id="ARBA00022989"/>
    </source>
</evidence>
<keyword evidence="4 12" id="KW-0812">Transmembrane</keyword>
<feature type="compositionally biased region" description="Basic and acidic residues" evidence="11">
    <location>
        <begin position="12"/>
        <end position="35"/>
    </location>
</feature>
<keyword evidence="3" id="KW-0597">Phosphoprotein</keyword>
<dbReference type="InterPro" id="IPR031468">
    <property type="entry name" value="SMP_LBD"/>
</dbReference>
<feature type="region of interest" description="Disordered" evidence="11">
    <location>
        <begin position="102"/>
        <end position="124"/>
    </location>
</feature>
<dbReference type="PANTHER" id="PTHR46980">
    <property type="entry name" value="TRICALBIN-1-RELATED"/>
    <property type="match status" value="1"/>
</dbReference>
<dbReference type="InterPro" id="IPR035892">
    <property type="entry name" value="C2_domain_sf"/>
</dbReference>
<organism evidence="15 16">
    <name type="scientific">Morchella conica CCBAS932</name>
    <dbReference type="NCBI Taxonomy" id="1392247"/>
    <lineage>
        <taxon>Eukaryota</taxon>
        <taxon>Fungi</taxon>
        <taxon>Dikarya</taxon>
        <taxon>Ascomycota</taxon>
        <taxon>Pezizomycotina</taxon>
        <taxon>Pezizomycetes</taxon>
        <taxon>Pezizales</taxon>
        <taxon>Morchellaceae</taxon>
        <taxon>Morchella</taxon>
    </lineage>
</organism>
<dbReference type="PIRSF" id="PIRSF037232">
    <property type="entry name" value="Tricalbin"/>
    <property type="match status" value="1"/>
</dbReference>
<evidence type="ECO:0000313" key="15">
    <source>
        <dbReference type="EMBL" id="RPB16689.1"/>
    </source>
</evidence>
<evidence type="ECO:0000256" key="2">
    <source>
        <dbReference type="ARBA" id="ARBA00022448"/>
    </source>
</evidence>
<keyword evidence="6" id="KW-0256">Endoplasmic reticulum</keyword>
<evidence type="ECO:0000313" key="16">
    <source>
        <dbReference type="Proteomes" id="UP000277580"/>
    </source>
</evidence>
<dbReference type="PANTHER" id="PTHR46980:SF2">
    <property type="entry name" value="TRICALBIN-1-RELATED"/>
    <property type="match status" value="1"/>
</dbReference>
<dbReference type="InterPro" id="IPR017147">
    <property type="entry name" value="Tricalbin"/>
</dbReference>
<name>A0A3N4L5F0_9PEZI</name>
<feature type="region of interest" description="Disordered" evidence="11">
    <location>
        <begin position="1"/>
        <end position="48"/>
    </location>
</feature>
<evidence type="ECO:0000256" key="9">
    <source>
        <dbReference type="ARBA" id="ARBA00023121"/>
    </source>
</evidence>
<dbReference type="InterPro" id="IPR056910">
    <property type="entry name" value="TCB1-3_C2"/>
</dbReference>
<dbReference type="CDD" id="cd21678">
    <property type="entry name" value="SMP_TCB"/>
    <property type="match status" value="1"/>
</dbReference>
<dbReference type="OrthoDB" id="1029639at2759"/>
<proteinExistence type="predicted"/>
<dbReference type="InterPro" id="IPR052455">
    <property type="entry name" value="Tricalbin_domain"/>
</dbReference>
<keyword evidence="16" id="KW-1185">Reference proteome</keyword>
<dbReference type="Proteomes" id="UP000277580">
    <property type="component" value="Unassembled WGS sequence"/>
</dbReference>
<evidence type="ECO:0000256" key="11">
    <source>
        <dbReference type="SAM" id="MobiDB-lite"/>
    </source>
</evidence>
<dbReference type="CDD" id="cd04044">
    <property type="entry name" value="C2A_Tricalbin-like"/>
    <property type="match status" value="1"/>
</dbReference>